<reference evidence="2" key="2">
    <citation type="submission" date="2022-01" db="EMBL/GenBank/DDBJ databases">
        <authorList>
            <person name="Yamashiro T."/>
            <person name="Shiraishi A."/>
            <person name="Satake H."/>
            <person name="Nakayama K."/>
        </authorList>
    </citation>
    <scope>NUCLEOTIDE SEQUENCE</scope>
</reference>
<evidence type="ECO:0000313" key="3">
    <source>
        <dbReference type="Proteomes" id="UP001151760"/>
    </source>
</evidence>
<name>A0ABQ5GPD5_9ASTR</name>
<dbReference type="EMBL" id="BQNB010018640">
    <property type="protein sequence ID" value="GJT76628.1"/>
    <property type="molecule type" value="Genomic_DNA"/>
</dbReference>
<dbReference type="PANTHER" id="PTHR33067">
    <property type="entry name" value="RNA-DIRECTED DNA POLYMERASE-RELATED"/>
    <property type="match status" value="1"/>
</dbReference>
<evidence type="ECO:0000256" key="1">
    <source>
        <dbReference type="SAM" id="MobiDB-lite"/>
    </source>
</evidence>
<reference evidence="2" key="1">
    <citation type="journal article" date="2022" name="Int. J. Mol. Sci.">
        <title>Draft Genome of Tanacetum Coccineum: Genomic Comparison of Closely Related Tanacetum-Family Plants.</title>
        <authorList>
            <person name="Yamashiro T."/>
            <person name="Shiraishi A."/>
            <person name="Nakayama K."/>
            <person name="Satake H."/>
        </authorList>
    </citation>
    <scope>NUCLEOTIDE SEQUENCE</scope>
</reference>
<dbReference type="Gene3D" id="2.40.70.10">
    <property type="entry name" value="Acid Proteases"/>
    <property type="match status" value="1"/>
</dbReference>
<dbReference type="InterPro" id="IPR021109">
    <property type="entry name" value="Peptidase_aspartic_dom_sf"/>
</dbReference>
<gene>
    <name evidence="2" type="ORF">Tco_1043353</name>
</gene>
<feature type="region of interest" description="Disordered" evidence="1">
    <location>
        <begin position="33"/>
        <end position="99"/>
    </location>
</feature>
<evidence type="ECO:0000313" key="2">
    <source>
        <dbReference type="EMBL" id="GJT76628.1"/>
    </source>
</evidence>
<dbReference type="PANTHER" id="PTHR33067:SF39">
    <property type="entry name" value="TRANSCRIPTION FACTOR INTERACTOR AND REGULATOR CCHC(ZN) FAMILY"/>
    <property type="match status" value="1"/>
</dbReference>
<dbReference type="Proteomes" id="UP001151760">
    <property type="component" value="Unassembled WGS sequence"/>
</dbReference>
<sequence>MTEMFKLLKELTTSKAPEKVLIREDAKFPITKNVNSISLTRGEEEGSDKTDVTTGDDIEKSTERETEMPVKEAEKEDEVENELNRKAEKEETTEAPSSQPVEYYLKHMINKKLIEGLVDNRRFNDSLSGARVGKIKGRTYNLLPRGPVYEAILRKKITRKEDIGGNFEIPCNIRGLKHMNALVDQGSDYIYPLGIADDVLVEVDEHVYPVDFVILDIKEDEKRPFILGIPFLTTAKAVIKFDKGTITLRSGKSKISFHRIPESLCKIERGIKNDIEPIAPTMTVNRLVLEWEERTKLHLERKMKFDQWKSKNFKSKHPALVKVDGEMDDEGEVT</sequence>
<protein>
    <submittedName>
        <fullName evidence="2">Zinc finger, CCHC-type containing protein</fullName>
    </submittedName>
</protein>
<feature type="compositionally biased region" description="Basic and acidic residues" evidence="1">
    <location>
        <begin position="82"/>
        <end position="92"/>
    </location>
</feature>
<feature type="compositionally biased region" description="Basic and acidic residues" evidence="1">
    <location>
        <begin position="41"/>
        <end position="74"/>
    </location>
</feature>
<organism evidence="2 3">
    <name type="scientific">Tanacetum coccineum</name>
    <dbReference type="NCBI Taxonomy" id="301880"/>
    <lineage>
        <taxon>Eukaryota</taxon>
        <taxon>Viridiplantae</taxon>
        <taxon>Streptophyta</taxon>
        <taxon>Embryophyta</taxon>
        <taxon>Tracheophyta</taxon>
        <taxon>Spermatophyta</taxon>
        <taxon>Magnoliopsida</taxon>
        <taxon>eudicotyledons</taxon>
        <taxon>Gunneridae</taxon>
        <taxon>Pentapetalae</taxon>
        <taxon>asterids</taxon>
        <taxon>campanulids</taxon>
        <taxon>Asterales</taxon>
        <taxon>Asteraceae</taxon>
        <taxon>Asteroideae</taxon>
        <taxon>Anthemideae</taxon>
        <taxon>Anthemidinae</taxon>
        <taxon>Tanacetum</taxon>
    </lineage>
</organism>
<accession>A0ABQ5GPD5</accession>
<proteinExistence type="predicted"/>
<comment type="caution">
    <text evidence="2">The sequence shown here is derived from an EMBL/GenBank/DDBJ whole genome shotgun (WGS) entry which is preliminary data.</text>
</comment>
<keyword evidence="3" id="KW-1185">Reference proteome</keyword>